<feature type="region of interest" description="Disordered" evidence="1">
    <location>
        <begin position="477"/>
        <end position="506"/>
    </location>
</feature>
<proteinExistence type="predicted"/>
<dbReference type="OrthoDB" id="188035at2759"/>
<keyword evidence="2" id="KW-1133">Transmembrane helix</keyword>
<evidence type="ECO:0000313" key="3">
    <source>
        <dbReference type="EMBL" id="ORX40601.1"/>
    </source>
</evidence>
<protein>
    <submittedName>
        <fullName evidence="3">SBF-like CPA transporter family-domain-containing protein</fullName>
    </submittedName>
</protein>
<feature type="compositionally biased region" description="Polar residues" evidence="1">
    <location>
        <begin position="68"/>
        <end position="78"/>
    </location>
</feature>
<keyword evidence="2" id="KW-0812">Transmembrane</keyword>
<accession>A0A1Y1URA9</accession>
<feature type="compositionally biased region" description="Polar residues" evidence="1">
    <location>
        <begin position="1"/>
        <end position="10"/>
    </location>
</feature>
<feature type="transmembrane region" description="Helical" evidence="2">
    <location>
        <begin position="239"/>
        <end position="260"/>
    </location>
</feature>
<evidence type="ECO:0000256" key="2">
    <source>
        <dbReference type="SAM" id="Phobius"/>
    </source>
</evidence>
<feature type="region of interest" description="Disordered" evidence="1">
    <location>
        <begin position="1"/>
        <end position="82"/>
    </location>
</feature>
<feature type="transmembrane region" description="Helical" evidence="2">
    <location>
        <begin position="162"/>
        <end position="186"/>
    </location>
</feature>
<sequence>MANTGNSVRDSTFPDPKKRTGSRSSYGSFKRDHFNASGQPSGSLINAPTETCLGGGSEDEQHGLQDQLGPTKSRTSVAEPSIEKNTRKWYHPKALLLLAISNWFLIGIGIAIGLASRFPQVAAEGGYIRSEYSIQYGALAIIFLITGLTLSTQILYRQVKSYSLHLSTQIISLLVFPTVVFIIITIIQSADNPAIDRYILVGLMVMGVLPTTVASNITMTRGADGNVEAATVEVVVGQILGIFLSPLLLNMFFVGSSWAYGRPVAEAGKKGTAGLTAIYQQVGKRLGLAVFLPTFVGQVIQNIGNARKYIKWATTHLHLPKIATFMLLLIIWSAFSNQFKNHAFESISPQSVILVCFFNLSLYLCMTLAVLYICRLPYLTRSITHPPMASARWRRKLANFILHYRFAKPETTAICFCAPAKGLTVGSPILNILYAGFPEDKRAIISIPIVIYQGQQVAAAQILTYLFKRWNAKPDTLVANKDPPPELPTSRAGTPELQDRASSVPP</sequence>
<dbReference type="InterPro" id="IPR016833">
    <property type="entry name" value="Put_Na-Bile_cotransptr"/>
</dbReference>
<dbReference type="Pfam" id="PF13593">
    <property type="entry name" value="SBF_like"/>
    <property type="match status" value="1"/>
</dbReference>
<comment type="caution">
    <text evidence="3">The sequence shown here is derived from an EMBL/GenBank/DDBJ whole genome shotgun (WGS) entry which is preliminary data.</text>
</comment>
<evidence type="ECO:0000256" key="1">
    <source>
        <dbReference type="SAM" id="MobiDB-lite"/>
    </source>
</evidence>
<dbReference type="AlphaFoldDB" id="A0A1Y1URA9"/>
<dbReference type="GeneID" id="33556079"/>
<dbReference type="STRING" id="4999.A0A1Y1URA9"/>
<feature type="compositionally biased region" description="Polar residues" evidence="1">
    <location>
        <begin position="36"/>
        <end position="49"/>
    </location>
</feature>
<keyword evidence="2" id="KW-0472">Membrane</keyword>
<dbReference type="Gene3D" id="1.20.1530.20">
    <property type="match status" value="1"/>
</dbReference>
<gene>
    <name evidence="3" type="ORF">BD324DRAFT_611481</name>
</gene>
<organism evidence="3 4">
    <name type="scientific">Kockovaella imperatae</name>
    <dbReference type="NCBI Taxonomy" id="4999"/>
    <lineage>
        <taxon>Eukaryota</taxon>
        <taxon>Fungi</taxon>
        <taxon>Dikarya</taxon>
        <taxon>Basidiomycota</taxon>
        <taxon>Agaricomycotina</taxon>
        <taxon>Tremellomycetes</taxon>
        <taxon>Tremellales</taxon>
        <taxon>Cuniculitremaceae</taxon>
        <taxon>Kockovaella</taxon>
    </lineage>
</organism>
<name>A0A1Y1URA9_9TREE</name>
<dbReference type="RefSeq" id="XP_021874280.1">
    <property type="nucleotide sequence ID" value="XM_022014271.1"/>
</dbReference>
<dbReference type="InterPro" id="IPR038770">
    <property type="entry name" value="Na+/solute_symporter_sf"/>
</dbReference>
<feature type="transmembrane region" description="Helical" evidence="2">
    <location>
        <begin position="317"/>
        <end position="335"/>
    </location>
</feature>
<dbReference type="InParanoid" id="A0A1Y1URA9"/>
<feature type="transmembrane region" description="Helical" evidence="2">
    <location>
        <begin position="94"/>
        <end position="115"/>
    </location>
</feature>
<feature type="transmembrane region" description="Helical" evidence="2">
    <location>
        <begin position="198"/>
        <end position="219"/>
    </location>
</feature>
<feature type="transmembrane region" description="Helical" evidence="2">
    <location>
        <begin position="136"/>
        <end position="156"/>
    </location>
</feature>
<feature type="transmembrane region" description="Helical" evidence="2">
    <location>
        <begin position="347"/>
        <end position="373"/>
    </location>
</feature>
<dbReference type="GO" id="GO:0005886">
    <property type="term" value="C:plasma membrane"/>
    <property type="evidence" value="ECO:0007669"/>
    <property type="project" value="TreeGrafter"/>
</dbReference>
<dbReference type="PANTHER" id="PTHR18640:SF5">
    <property type="entry name" value="SODIUM_BILE ACID COTRANSPORTER 7"/>
    <property type="match status" value="1"/>
</dbReference>
<dbReference type="PANTHER" id="PTHR18640">
    <property type="entry name" value="SOLUTE CARRIER FAMILY 10 MEMBER 7"/>
    <property type="match status" value="1"/>
</dbReference>
<reference evidence="3 4" key="1">
    <citation type="submission" date="2017-03" db="EMBL/GenBank/DDBJ databases">
        <title>Widespread Adenine N6-methylation of Active Genes in Fungi.</title>
        <authorList>
            <consortium name="DOE Joint Genome Institute"/>
            <person name="Mondo S.J."/>
            <person name="Dannebaum R.O."/>
            <person name="Kuo R.C."/>
            <person name="Louie K.B."/>
            <person name="Bewick A.J."/>
            <person name="Labutti K."/>
            <person name="Haridas S."/>
            <person name="Kuo A."/>
            <person name="Salamov A."/>
            <person name="Ahrendt S.R."/>
            <person name="Lau R."/>
            <person name="Bowen B.P."/>
            <person name="Lipzen A."/>
            <person name="Sullivan W."/>
            <person name="Andreopoulos W.B."/>
            <person name="Clum A."/>
            <person name="Lindquist E."/>
            <person name="Daum C."/>
            <person name="Northen T.R."/>
            <person name="Ramamoorthy G."/>
            <person name="Schmitz R.J."/>
            <person name="Gryganskyi A."/>
            <person name="Culley D."/>
            <person name="Magnuson J."/>
            <person name="James T.Y."/>
            <person name="O'Malley M.A."/>
            <person name="Stajich J.E."/>
            <person name="Spatafora J.W."/>
            <person name="Visel A."/>
            <person name="Grigoriev I.V."/>
        </authorList>
    </citation>
    <scope>NUCLEOTIDE SEQUENCE [LARGE SCALE GENOMIC DNA]</scope>
    <source>
        <strain evidence="3 4">NRRL Y-17943</strain>
    </source>
</reference>
<evidence type="ECO:0000313" key="4">
    <source>
        <dbReference type="Proteomes" id="UP000193218"/>
    </source>
</evidence>
<dbReference type="Proteomes" id="UP000193218">
    <property type="component" value="Unassembled WGS sequence"/>
</dbReference>
<dbReference type="EMBL" id="NBSH01000001">
    <property type="protein sequence ID" value="ORX40601.1"/>
    <property type="molecule type" value="Genomic_DNA"/>
</dbReference>
<keyword evidence="4" id="KW-1185">Reference proteome</keyword>